<gene>
    <name evidence="1" type="ORF">PFR001_LOCUS1721</name>
</gene>
<proteinExistence type="predicted"/>
<dbReference type="Proteomes" id="UP001157938">
    <property type="component" value="Unassembled WGS sequence"/>
</dbReference>
<name>A0ABN8BW65_9STRA</name>
<evidence type="ECO:0000313" key="1">
    <source>
        <dbReference type="EMBL" id="CAH0486067.1"/>
    </source>
</evidence>
<reference evidence="1 2" key="1">
    <citation type="submission" date="2021-11" db="EMBL/GenBank/DDBJ databases">
        <authorList>
            <person name="Islam A."/>
            <person name="Islam S."/>
            <person name="Flora M.S."/>
            <person name="Rahman M."/>
            <person name="Ziaur R.M."/>
            <person name="Epstein J.H."/>
            <person name="Hassan M."/>
            <person name="Klassen M."/>
            <person name="Woodard K."/>
            <person name="Webb A."/>
            <person name="Webby R.J."/>
            <person name="El Zowalaty M.E."/>
        </authorList>
    </citation>
    <scope>NUCLEOTIDE SEQUENCE [LARGE SCALE GENOMIC DNA]</scope>
    <source>
        <strain evidence="1">Pf1</strain>
    </source>
</reference>
<dbReference type="EMBL" id="CAKLBC010000348">
    <property type="protein sequence ID" value="CAH0486067.1"/>
    <property type="molecule type" value="Genomic_DNA"/>
</dbReference>
<accession>A0ABN8BW65</accession>
<evidence type="ECO:0000313" key="2">
    <source>
        <dbReference type="Proteomes" id="UP001157938"/>
    </source>
</evidence>
<keyword evidence="2" id="KW-1185">Reference proteome</keyword>
<comment type="caution">
    <text evidence="1">The sequence shown here is derived from an EMBL/GenBank/DDBJ whole genome shotgun (WGS) entry which is preliminary data.</text>
</comment>
<protein>
    <submittedName>
        <fullName evidence="1">Uncharacterized protein</fullName>
    </submittedName>
</protein>
<organism evidence="1 2">
    <name type="scientific">Peronospora farinosa</name>
    <dbReference type="NCBI Taxonomy" id="134698"/>
    <lineage>
        <taxon>Eukaryota</taxon>
        <taxon>Sar</taxon>
        <taxon>Stramenopiles</taxon>
        <taxon>Oomycota</taxon>
        <taxon>Peronosporomycetes</taxon>
        <taxon>Peronosporales</taxon>
        <taxon>Peronosporaceae</taxon>
        <taxon>Peronospora</taxon>
    </lineage>
</organism>
<sequence>MLTNAYAIALREDFRVTKAYAKPSVVTVPRPSNPEPMEVDVIESSGDRRRVIFQKDDACTGRQMVCFRCRKPVHRTADFRAQAHISVQVVDALVMGQPIT</sequence>